<protein>
    <submittedName>
        <fullName evidence="1">Uncharacterized protein</fullName>
    </submittedName>
</protein>
<comment type="caution">
    <text evidence="1">The sequence shown here is derived from an EMBL/GenBank/DDBJ whole genome shotgun (WGS) entry which is preliminary data.</text>
</comment>
<keyword evidence="2" id="KW-1185">Reference proteome</keyword>
<proteinExistence type="predicted"/>
<sequence length="158" mass="17766">MVRRTNRSLHYTATGAGRCWNTVHARPKDVLVKEVNQEQKYPGRRFRILQAAMYWGRRISRWLSMCLLEHEKARTVIPSSCHGASPVQSQHGSQAPTLLRKKKDMLGDSPADGALGGSSVEMKSSTLFLEESISLLKAEFLGVCRDLQCSSYTEKEVK</sequence>
<accession>A0A5B7IUH1</accession>
<reference evidence="1 2" key="1">
    <citation type="submission" date="2019-05" db="EMBL/GenBank/DDBJ databases">
        <title>Another draft genome of Portunus trituberculatus and its Hox gene families provides insights of decapod evolution.</title>
        <authorList>
            <person name="Jeong J.-H."/>
            <person name="Song I."/>
            <person name="Kim S."/>
            <person name="Choi T."/>
            <person name="Kim D."/>
            <person name="Ryu S."/>
            <person name="Kim W."/>
        </authorList>
    </citation>
    <scope>NUCLEOTIDE SEQUENCE [LARGE SCALE GENOMIC DNA]</scope>
    <source>
        <tissue evidence="1">Muscle</tissue>
    </source>
</reference>
<organism evidence="1 2">
    <name type="scientific">Portunus trituberculatus</name>
    <name type="common">Swimming crab</name>
    <name type="synonym">Neptunus trituberculatus</name>
    <dbReference type="NCBI Taxonomy" id="210409"/>
    <lineage>
        <taxon>Eukaryota</taxon>
        <taxon>Metazoa</taxon>
        <taxon>Ecdysozoa</taxon>
        <taxon>Arthropoda</taxon>
        <taxon>Crustacea</taxon>
        <taxon>Multicrustacea</taxon>
        <taxon>Malacostraca</taxon>
        <taxon>Eumalacostraca</taxon>
        <taxon>Eucarida</taxon>
        <taxon>Decapoda</taxon>
        <taxon>Pleocyemata</taxon>
        <taxon>Brachyura</taxon>
        <taxon>Eubrachyura</taxon>
        <taxon>Portunoidea</taxon>
        <taxon>Portunidae</taxon>
        <taxon>Portuninae</taxon>
        <taxon>Portunus</taxon>
    </lineage>
</organism>
<evidence type="ECO:0000313" key="2">
    <source>
        <dbReference type="Proteomes" id="UP000324222"/>
    </source>
</evidence>
<name>A0A5B7IUH1_PORTR</name>
<dbReference type="Proteomes" id="UP000324222">
    <property type="component" value="Unassembled WGS sequence"/>
</dbReference>
<gene>
    <name evidence="1" type="ORF">E2C01_080931</name>
</gene>
<evidence type="ECO:0000313" key="1">
    <source>
        <dbReference type="EMBL" id="MPC86115.1"/>
    </source>
</evidence>
<dbReference type="EMBL" id="VSRR010070508">
    <property type="protein sequence ID" value="MPC86115.1"/>
    <property type="molecule type" value="Genomic_DNA"/>
</dbReference>
<dbReference type="AlphaFoldDB" id="A0A5B7IUH1"/>